<dbReference type="STRING" id="1314790.A0A1Y1Y1F5"/>
<dbReference type="InterPro" id="IPR039786">
    <property type="entry name" value="EFR3"/>
</dbReference>
<proteinExistence type="inferred from homology"/>
<comment type="similarity">
    <text evidence="1">Belongs to the EFR3 family.</text>
</comment>
<sequence length="798" mass="89609">MVRSVIHMIFTKHAKLIENCYPRQTSQKGPKPSETSYLIYYASSRPVKLLKVARYLERRVAQDASRKKFTDIEVSLAIWNELLQGCARDVNLFAKGVLSSLEIVLKIGAYESTLAAVQTFSLFCSNYDGTSLGIDSELASLLDTLLTEFSSWSQLSDTSSEINQRMRTLGIKALSSFVTSLSGKSTYAKRYLGFILPALLCNIDIAQLHPTENAKTINLKSLNTMDEDLNELASICLANLLNNTNAANISVISKRLFRYLDETRAWDRHESVIDIIRYILDTMEPRYRFMIINEIIKRIDAESLTPKKHTLTGLLVSLLLNHTLTPGISILELLGALVNYFSECLKSGDMAEELVTIENNLINAIGALAKNIYYVDQITDILSYILGKMKISEKRSEIDGVPASLFRVKMLQCLTAVLDNNKVASASNSIVPRVTFRVISLALPLLKSESLEIRKACGGFLLACVESENIGTSHIPNRKLTINSRLVRRNSNPDLKFRNSIHKILVDCVTKKSAAPVDFAIAYAIFSKMLHRYVFDELILTVPVMFKLQKFNEANVDGDFASRVLLDQLVGLYIRRLGSQLDIAEVVDQAEQVVEKRKLADQWFSLFGDDEDENLSNLSDLSMNDLNAKSLGPADYQSIPLSFHDILRVLNHRVELKRRFTELEKQLTTDNSIFITEDSKKLISRTISSTSRVMHGLIPKFTFPTLHKAEYKSNGIRKPVKFETLKEALKLSWDSINEHDADSSVRRTPSQTTNSKRSQRSTRSDMSTLLKTITTSSSSASSSLVNTPRLSSTSYTQV</sequence>
<dbReference type="GO" id="GO:0072659">
    <property type="term" value="P:protein localization to plasma membrane"/>
    <property type="evidence" value="ECO:0007669"/>
    <property type="project" value="InterPro"/>
</dbReference>
<evidence type="ECO:0000256" key="1">
    <source>
        <dbReference type="ARBA" id="ARBA00010216"/>
    </source>
</evidence>
<keyword evidence="4" id="KW-1185">Reference proteome</keyword>
<evidence type="ECO:0000313" key="4">
    <source>
        <dbReference type="Proteomes" id="UP000193498"/>
    </source>
</evidence>
<dbReference type="AlphaFoldDB" id="A0A1Y1Y1F5"/>
<dbReference type="PANTHER" id="PTHR47766:SF1">
    <property type="entry name" value="PROTEIN EFR3"/>
    <property type="match status" value="1"/>
</dbReference>
<feature type="region of interest" description="Disordered" evidence="2">
    <location>
        <begin position="740"/>
        <end position="766"/>
    </location>
</feature>
<feature type="compositionally biased region" description="Polar residues" evidence="2">
    <location>
        <begin position="785"/>
        <end position="798"/>
    </location>
</feature>
<dbReference type="Pfam" id="PF21072">
    <property type="entry name" value="EFR3"/>
    <property type="match status" value="1"/>
</dbReference>
<feature type="region of interest" description="Disordered" evidence="2">
    <location>
        <begin position="779"/>
        <end position="798"/>
    </location>
</feature>
<dbReference type="InterPro" id="IPR016024">
    <property type="entry name" value="ARM-type_fold"/>
</dbReference>
<dbReference type="PANTHER" id="PTHR47766">
    <property type="entry name" value="PROTEIN EFR3"/>
    <property type="match status" value="1"/>
</dbReference>
<gene>
    <name evidence="3" type="ORF">K493DRAFT_339205</name>
</gene>
<dbReference type="EMBL" id="MCFE01000310">
    <property type="protein sequence ID" value="ORX91725.1"/>
    <property type="molecule type" value="Genomic_DNA"/>
</dbReference>
<dbReference type="FunCoup" id="A0A1Y1Y1F5">
    <property type="interactions" value="6"/>
</dbReference>
<accession>A0A1Y1Y1F5</accession>
<protein>
    <recommendedName>
        <fullName evidence="5">ARM repeat-containing protein</fullName>
    </recommendedName>
</protein>
<name>A0A1Y1Y1F5_9FUNG</name>
<feature type="compositionally biased region" description="Polar residues" evidence="2">
    <location>
        <begin position="746"/>
        <end position="756"/>
    </location>
</feature>
<reference evidence="3 4" key="1">
    <citation type="submission" date="2016-07" db="EMBL/GenBank/DDBJ databases">
        <title>Pervasive Adenine N6-methylation of Active Genes in Fungi.</title>
        <authorList>
            <consortium name="DOE Joint Genome Institute"/>
            <person name="Mondo S.J."/>
            <person name="Dannebaum R.O."/>
            <person name="Kuo R.C."/>
            <person name="Labutti K."/>
            <person name="Haridas S."/>
            <person name="Kuo A."/>
            <person name="Salamov A."/>
            <person name="Ahrendt S.R."/>
            <person name="Lipzen A."/>
            <person name="Sullivan W."/>
            <person name="Andreopoulos W.B."/>
            <person name="Clum A."/>
            <person name="Lindquist E."/>
            <person name="Daum C."/>
            <person name="Ramamoorthy G.K."/>
            <person name="Gryganskyi A."/>
            <person name="Culley D."/>
            <person name="Magnuson J.K."/>
            <person name="James T.Y."/>
            <person name="O'Malley M.A."/>
            <person name="Stajich J.E."/>
            <person name="Spatafora J.W."/>
            <person name="Visel A."/>
            <person name="Grigoriev I.V."/>
        </authorList>
    </citation>
    <scope>NUCLEOTIDE SEQUENCE [LARGE SCALE GENOMIC DNA]</scope>
    <source>
        <strain evidence="3 4">CBS 931.73</strain>
    </source>
</reference>
<comment type="caution">
    <text evidence="3">The sequence shown here is derived from an EMBL/GenBank/DDBJ whole genome shotgun (WGS) entry which is preliminary data.</text>
</comment>
<dbReference type="OrthoDB" id="19232at2759"/>
<dbReference type="InterPro" id="IPR049150">
    <property type="entry name" value="EFR3_HEAT-like_rpt"/>
</dbReference>
<organism evidence="3 4">
    <name type="scientific">Basidiobolus meristosporus CBS 931.73</name>
    <dbReference type="NCBI Taxonomy" id="1314790"/>
    <lineage>
        <taxon>Eukaryota</taxon>
        <taxon>Fungi</taxon>
        <taxon>Fungi incertae sedis</taxon>
        <taxon>Zoopagomycota</taxon>
        <taxon>Entomophthoromycotina</taxon>
        <taxon>Basidiobolomycetes</taxon>
        <taxon>Basidiobolales</taxon>
        <taxon>Basidiobolaceae</taxon>
        <taxon>Basidiobolus</taxon>
    </lineage>
</organism>
<dbReference type="InParanoid" id="A0A1Y1Y1F5"/>
<evidence type="ECO:0000313" key="3">
    <source>
        <dbReference type="EMBL" id="ORX91725.1"/>
    </source>
</evidence>
<dbReference type="Proteomes" id="UP000193498">
    <property type="component" value="Unassembled WGS sequence"/>
</dbReference>
<evidence type="ECO:0008006" key="5">
    <source>
        <dbReference type="Google" id="ProtNLM"/>
    </source>
</evidence>
<evidence type="ECO:0000256" key="2">
    <source>
        <dbReference type="SAM" id="MobiDB-lite"/>
    </source>
</evidence>
<dbReference type="SUPFAM" id="SSF48371">
    <property type="entry name" value="ARM repeat"/>
    <property type="match status" value="1"/>
</dbReference>